<evidence type="ECO:0000256" key="1">
    <source>
        <dbReference type="ARBA" id="ARBA00010394"/>
    </source>
</evidence>
<organism evidence="4 5">
    <name type="scientific">Heracleum sosnowskyi</name>
    <dbReference type="NCBI Taxonomy" id="360622"/>
    <lineage>
        <taxon>Eukaryota</taxon>
        <taxon>Viridiplantae</taxon>
        <taxon>Streptophyta</taxon>
        <taxon>Embryophyta</taxon>
        <taxon>Tracheophyta</taxon>
        <taxon>Spermatophyta</taxon>
        <taxon>Magnoliopsida</taxon>
        <taxon>eudicotyledons</taxon>
        <taxon>Gunneridae</taxon>
        <taxon>Pentapetalae</taxon>
        <taxon>asterids</taxon>
        <taxon>campanulids</taxon>
        <taxon>Apiales</taxon>
        <taxon>Apiaceae</taxon>
        <taxon>Apioideae</taxon>
        <taxon>apioid superclade</taxon>
        <taxon>Tordylieae</taxon>
        <taxon>Tordyliinae</taxon>
        <taxon>Heracleum</taxon>
    </lineage>
</organism>
<keyword evidence="5" id="KW-1185">Reference proteome</keyword>
<proteinExistence type="inferred from homology"/>
<keyword evidence="3" id="KW-0653">Protein transport</keyword>
<dbReference type="GO" id="GO:0015031">
    <property type="term" value="P:protein transport"/>
    <property type="evidence" value="ECO:0007669"/>
    <property type="project" value="UniProtKB-KW"/>
</dbReference>
<dbReference type="Gene3D" id="1.25.10.10">
    <property type="entry name" value="Leucine-rich Repeat Variant"/>
    <property type="match status" value="1"/>
</dbReference>
<dbReference type="SUPFAM" id="SSF48371">
    <property type="entry name" value="ARM repeat"/>
    <property type="match status" value="1"/>
</dbReference>
<accession>A0AAD8JCM6</accession>
<dbReference type="AlphaFoldDB" id="A0AAD8JCM6"/>
<dbReference type="EMBL" id="JAUIZM010000001">
    <property type="protein sequence ID" value="KAK1401378.1"/>
    <property type="molecule type" value="Genomic_DNA"/>
</dbReference>
<dbReference type="PANTHER" id="PTHR23316">
    <property type="entry name" value="IMPORTIN ALPHA"/>
    <property type="match status" value="1"/>
</dbReference>
<protein>
    <submittedName>
        <fullName evidence="4">Uncharacterized protein</fullName>
    </submittedName>
</protein>
<sequence length="402" mass="45556">MSFDKTPQAPIRFGSGLKPVLSPYVAGLLTLSLHMKRRRRDIYVTNINSNESTVRLEGTKKLARLLEADPRIGDLRPEDIRVLIGFLQHRDNPELQFYALYALTNVDANGGELIKTEALPFLMQLMKSTHRHTKMQVLITLGRIANDFPELTKYLCENGLTALQNIVMEYKYNDVMLLNCSNFLAIVCRGICSHYQPQPSEMAKVYHIVNFLLKRGSWYEILLSDVLVAVSHLSPSGFGRKTCTVCLGLISDADPFIVVSVLQAIANIITTRKRIQWMMEGGLLQRLYSLSYYKYKIGRFQVCWILGQIVRLFGKWQAQIWTDNGALEIVENANLPMVFSGIKNLVTGQQIDFAEPKDNFIGNFDGKCSVIIGHFSSEISDGISSFSKLRWVAEAHTVKDFY</sequence>
<reference evidence="4" key="2">
    <citation type="submission" date="2023-05" db="EMBL/GenBank/DDBJ databases">
        <authorList>
            <person name="Schelkunov M.I."/>
        </authorList>
    </citation>
    <scope>NUCLEOTIDE SEQUENCE</scope>
    <source>
        <strain evidence="4">Hsosn_3</strain>
        <tissue evidence="4">Leaf</tissue>
    </source>
</reference>
<evidence type="ECO:0000256" key="3">
    <source>
        <dbReference type="ARBA" id="ARBA00022927"/>
    </source>
</evidence>
<gene>
    <name evidence="4" type="ORF">POM88_000983</name>
</gene>
<name>A0AAD8JCM6_9APIA</name>
<comment type="caution">
    <text evidence="4">The sequence shown here is derived from an EMBL/GenBank/DDBJ whole genome shotgun (WGS) entry which is preliminary data.</text>
</comment>
<evidence type="ECO:0000256" key="2">
    <source>
        <dbReference type="ARBA" id="ARBA00022448"/>
    </source>
</evidence>
<reference evidence="4" key="1">
    <citation type="submission" date="2023-02" db="EMBL/GenBank/DDBJ databases">
        <title>Genome of toxic invasive species Heracleum sosnowskyi carries increased number of genes despite the absence of recent whole-genome duplications.</title>
        <authorList>
            <person name="Schelkunov M."/>
            <person name="Shtratnikova V."/>
            <person name="Makarenko M."/>
            <person name="Klepikova A."/>
            <person name="Omelchenko D."/>
            <person name="Novikova G."/>
            <person name="Obukhova E."/>
            <person name="Bogdanov V."/>
            <person name="Penin A."/>
            <person name="Logacheva M."/>
        </authorList>
    </citation>
    <scope>NUCLEOTIDE SEQUENCE</scope>
    <source>
        <strain evidence="4">Hsosn_3</strain>
        <tissue evidence="4">Leaf</tissue>
    </source>
</reference>
<dbReference type="Proteomes" id="UP001237642">
    <property type="component" value="Unassembled WGS sequence"/>
</dbReference>
<keyword evidence="2" id="KW-0813">Transport</keyword>
<evidence type="ECO:0000313" key="5">
    <source>
        <dbReference type="Proteomes" id="UP001237642"/>
    </source>
</evidence>
<evidence type="ECO:0000313" key="4">
    <source>
        <dbReference type="EMBL" id="KAK1401378.1"/>
    </source>
</evidence>
<comment type="similarity">
    <text evidence="1">Belongs to the importin alpha family.</text>
</comment>
<dbReference type="InterPro" id="IPR016024">
    <property type="entry name" value="ARM-type_fold"/>
</dbReference>
<dbReference type="InterPro" id="IPR011989">
    <property type="entry name" value="ARM-like"/>
</dbReference>